<dbReference type="Proteomes" id="UP000013776">
    <property type="component" value="Unassembled WGS sequence"/>
</dbReference>
<name>R5A803_TAPDE</name>
<reference evidence="1 2" key="1">
    <citation type="journal article" date="2013" name="MBio">
        <title>Genome sequencing of the plant pathogen Taphrina deformans, the causal agent of peach leaf curl.</title>
        <authorList>
            <person name="Cisse O.H."/>
            <person name="Almeida J.M.G.C.F."/>
            <person name="Fonseca A."/>
            <person name="Kumar A.A."/>
            <person name="Salojaervi J."/>
            <person name="Overmyer K."/>
            <person name="Hauser P.M."/>
            <person name="Pagni M."/>
        </authorList>
    </citation>
    <scope>NUCLEOTIDE SEQUENCE [LARGE SCALE GENOMIC DNA]</scope>
    <source>
        <strain evidence="2">PYCC 5710 / ATCC 11124 / CBS 356.35 / IMI 108563 / JCM 9778 / NBRC 8474</strain>
    </source>
</reference>
<dbReference type="VEuPathDB" id="FungiDB:TAPDE_000994"/>
<gene>
    <name evidence="1" type="ORF">TAPDE_000994</name>
</gene>
<dbReference type="EMBL" id="CAHR02000032">
    <property type="protein sequence ID" value="CCX35419.1"/>
    <property type="molecule type" value="Genomic_DNA"/>
</dbReference>
<evidence type="ECO:0000313" key="1">
    <source>
        <dbReference type="EMBL" id="CCX35419.1"/>
    </source>
</evidence>
<organism evidence="1 2">
    <name type="scientific">Taphrina deformans (strain PYCC 5710 / ATCC 11124 / CBS 356.35 / IMI 108563 / JCM 9778 / NBRC 8474)</name>
    <name type="common">Peach leaf curl fungus</name>
    <name type="synonym">Lalaria deformans</name>
    <dbReference type="NCBI Taxonomy" id="1097556"/>
    <lineage>
        <taxon>Eukaryota</taxon>
        <taxon>Fungi</taxon>
        <taxon>Dikarya</taxon>
        <taxon>Ascomycota</taxon>
        <taxon>Taphrinomycotina</taxon>
        <taxon>Taphrinomycetes</taxon>
        <taxon>Taphrinales</taxon>
        <taxon>Taphrinaceae</taxon>
        <taxon>Taphrina</taxon>
    </lineage>
</organism>
<accession>R5A803</accession>
<dbReference type="AlphaFoldDB" id="R5A803"/>
<protein>
    <submittedName>
        <fullName evidence="1">Uncharacterized protein</fullName>
    </submittedName>
</protein>
<keyword evidence="2" id="KW-1185">Reference proteome</keyword>
<evidence type="ECO:0000313" key="2">
    <source>
        <dbReference type="Proteomes" id="UP000013776"/>
    </source>
</evidence>
<proteinExistence type="predicted"/>
<sequence length="838" mass="94397">MTQKSATLLATAITRPTSPDCVSLRPRLHSEIELPLERYRPRPLKSCQIPSSLSEAVTGWTVEHEDTENTLFQDAILNLFNGLQLYSQSCVYEGLASDDSFEQFLTTFRNGPEALDEVCHTLTLTEEYWQSAYDEALYIELPLLPLTHNEPSITVNVDLSNCDVGDTLAAEAKETQGLTLESFDSSSSYLPQLVSTISLPDTPAKLRPYFKLDIDSPLSPRRMTPNSLLTDNTIGRKFLFQDCQPWPQSTSPPESSLEELFDLSASEIGTHPLSKEKLVDHCFALRVEEPDVPKVTQKPNLKEYPTCMLDLQRARTKDRDYHVVNAVPARHLDFDLRWNPFSKPVPPFSFEEDLNGDQLIDDFVHELPESPTLHSTSDVLVRGTHVENLTSPLVSNTSGAYRIIDTQHGINNSNREVERKPLDAQARLLFRTRKLHPSPASAVLSESRLSDDGVLEQLSRSSQTIQESTCEEARVRVNPHEVVPRSGHTNPPRSATYLSTISSETPSTSYWSAKPEDAYTEPLQKRRRTAKASSDHSQHYRPIKIRDKIDMHIRMQGKEVICREPRSSDRVIPAPEPEPVLVEPKERSTIAPANESEGPSGIHWIVSISLLQLSSISRVFSRQNELATLIERDLPQSIEADVVVSASTSIVLFRLEHVLGASRDTILPAQHRIMNLLWKYDNLIILVLSRTPLSESQVIDLVSFQSWVLGHSRNSRCIICTSEYELTQYLIYNARKWGSQQIESVQEDETLSELVLRDCPFINAMVSQLILNRTTLYAFLCLSYQRKLEVLSRVGVSDDRGGLIARFFSTDWHADPSEEPVVGSESDYVDAKSGEVVL</sequence>
<comment type="caution">
    <text evidence="1">The sequence shown here is derived from an EMBL/GenBank/DDBJ whole genome shotgun (WGS) entry which is preliminary data.</text>
</comment>